<dbReference type="AlphaFoldDB" id="A0A939P5Q3"/>
<accession>A0A939P5Q3</accession>
<protein>
    <submittedName>
        <fullName evidence="1">Uncharacterized protein</fullName>
    </submittedName>
</protein>
<proteinExistence type="predicted"/>
<dbReference type="EMBL" id="JAGEOJ010000001">
    <property type="protein sequence ID" value="MBO2445670.1"/>
    <property type="molecule type" value="Genomic_DNA"/>
</dbReference>
<dbReference type="RefSeq" id="WP_208253278.1">
    <property type="nucleotide sequence ID" value="NZ_JAGEOJ010000001.1"/>
</dbReference>
<dbReference type="Proteomes" id="UP000669179">
    <property type="component" value="Unassembled WGS sequence"/>
</dbReference>
<evidence type="ECO:0000313" key="1">
    <source>
        <dbReference type="EMBL" id="MBO2445670.1"/>
    </source>
</evidence>
<organism evidence="1 2">
    <name type="scientific">Actinomadura barringtoniae</name>
    <dbReference type="NCBI Taxonomy" id="1427535"/>
    <lineage>
        <taxon>Bacteria</taxon>
        <taxon>Bacillati</taxon>
        <taxon>Actinomycetota</taxon>
        <taxon>Actinomycetes</taxon>
        <taxon>Streptosporangiales</taxon>
        <taxon>Thermomonosporaceae</taxon>
        <taxon>Actinomadura</taxon>
    </lineage>
</organism>
<evidence type="ECO:0000313" key="2">
    <source>
        <dbReference type="Proteomes" id="UP000669179"/>
    </source>
</evidence>
<keyword evidence="2" id="KW-1185">Reference proteome</keyword>
<gene>
    <name evidence="1" type="ORF">J4573_01065</name>
</gene>
<reference evidence="1" key="1">
    <citation type="submission" date="2021-03" db="EMBL/GenBank/DDBJ databases">
        <authorList>
            <person name="Kanchanasin P."/>
            <person name="Saeng-In P."/>
            <person name="Phongsopitanun W."/>
            <person name="Yuki M."/>
            <person name="Kudo T."/>
            <person name="Ohkuma M."/>
            <person name="Tanasupawat S."/>
        </authorList>
    </citation>
    <scope>NUCLEOTIDE SEQUENCE</scope>
    <source>
        <strain evidence="1">GKU 128</strain>
    </source>
</reference>
<comment type="caution">
    <text evidence="1">The sequence shown here is derived from an EMBL/GenBank/DDBJ whole genome shotgun (WGS) entry which is preliminary data.</text>
</comment>
<sequence>MGSRDRKCYDRATALPGGLTVESVIESDAGACTVDATREARHRLVVRNRTLFRFTIEMEATCETAGLKYASGDTRWAETMEVAVRRSSGRAGERVRETGLSSVTAAPDESIKVEVVCSPLGHSGVCNASLHLQVDTTAGTGL</sequence>
<name>A0A939P5Q3_9ACTN</name>